<keyword evidence="4" id="KW-1185">Reference proteome</keyword>
<dbReference type="InterPro" id="IPR025098">
    <property type="entry name" value="DUF4013"/>
</dbReference>
<keyword evidence="2" id="KW-1133">Transmembrane helix</keyword>
<feature type="transmembrane region" description="Helical" evidence="2">
    <location>
        <begin position="66"/>
        <end position="91"/>
    </location>
</feature>
<accession>A0ABV6YX35</accession>
<feature type="region of interest" description="Disordered" evidence="1">
    <location>
        <begin position="194"/>
        <end position="214"/>
    </location>
</feature>
<evidence type="ECO:0000256" key="2">
    <source>
        <dbReference type="SAM" id="Phobius"/>
    </source>
</evidence>
<protein>
    <submittedName>
        <fullName evidence="3">DUF4013 domain-containing protein</fullName>
    </submittedName>
</protein>
<feature type="transmembrane region" description="Helical" evidence="2">
    <location>
        <begin position="155"/>
        <end position="179"/>
    </location>
</feature>
<name>A0ABV6YX35_UNCC1</name>
<evidence type="ECO:0000256" key="1">
    <source>
        <dbReference type="SAM" id="MobiDB-lite"/>
    </source>
</evidence>
<reference evidence="3 4" key="1">
    <citation type="submission" date="2024-09" db="EMBL/GenBank/DDBJ databases">
        <title>Laminarin stimulates single cell rates of sulfate reduction while oxygen inhibits transcriptomic activity in coastal marine sediment.</title>
        <authorList>
            <person name="Lindsay M."/>
            <person name="Orcutt B."/>
            <person name="Emerson D."/>
            <person name="Stepanauskas R."/>
            <person name="D'Angelo T."/>
        </authorList>
    </citation>
    <scope>NUCLEOTIDE SEQUENCE [LARGE SCALE GENOMIC DNA]</scope>
    <source>
        <strain evidence="3">SAG AM-311-K15</strain>
    </source>
</reference>
<comment type="caution">
    <text evidence="3">The sequence shown here is derived from an EMBL/GenBank/DDBJ whole genome shotgun (WGS) entry which is preliminary data.</text>
</comment>
<proteinExistence type="predicted"/>
<sequence>MPSLKEAMQFPFTDKYWARRLLIGGILLPIPIIGFFPMGYLMRHFLAYLKGHKVDKLPEWDDLPAILSYGFFGTIILLGYLLVPFLILALGIKVWGSFWGVLFVFLSFIIGVWLMSYFPMGLAAYLVSGKLGNAFQKNVLYKNISQISTSYYHSFLIAILLLFLAGNSPFVLFFLLLVFGEMFGKTISPVFTPPETEVEATEEKEEEAPAAEEE</sequence>
<feature type="compositionally biased region" description="Acidic residues" evidence="1">
    <location>
        <begin position="196"/>
        <end position="214"/>
    </location>
</feature>
<organism evidence="3 4">
    <name type="scientific">candidate division CSSED10-310 bacterium</name>
    <dbReference type="NCBI Taxonomy" id="2855610"/>
    <lineage>
        <taxon>Bacteria</taxon>
        <taxon>Bacteria division CSSED10-310</taxon>
    </lineage>
</organism>
<evidence type="ECO:0000313" key="3">
    <source>
        <dbReference type="EMBL" id="MFC1850759.1"/>
    </source>
</evidence>
<keyword evidence="2" id="KW-0472">Membrane</keyword>
<keyword evidence="2" id="KW-0812">Transmembrane</keyword>
<evidence type="ECO:0000313" key="4">
    <source>
        <dbReference type="Proteomes" id="UP001594351"/>
    </source>
</evidence>
<dbReference type="Proteomes" id="UP001594351">
    <property type="component" value="Unassembled WGS sequence"/>
</dbReference>
<gene>
    <name evidence="3" type="ORF">ACFL27_11250</name>
</gene>
<feature type="transmembrane region" description="Helical" evidence="2">
    <location>
        <begin position="21"/>
        <end position="46"/>
    </location>
</feature>
<feature type="transmembrane region" description="Helical" evidence="2">
    <location>
        <begin position="98"/>
        <end position="118"/>
    </location>
</feature>
<dbReference type="Pfam" id="PF13197">
    <property type="entry name" value="DUF4013"/>
    <property type="match status" value="1"/>
</dbReference>
<dbReference type="EMBL" id="JBHPBY010000122">
    <property type="protein sequence ID" value="MFC1850759.1"/>
    <property type="molecule type" value="Genomic_DNA"/>
</dbReference>